<comment type="caution">
    <text evidence="2">The sequence shown here is derived from an EMBL/GenBank/DDBJ whole genome shotgun (WGS) entry which is preliminary data.</text>
</comment>
<feature type="signal peptide" evidence="1">
    <location>
        <begin position="1"/>
        <end position="22"/>
    </location>
</feature>
<sequence>MIRILRRAAAIYLALVATVAPAQVWVASKADDGAYVYGSASPEPVQLWLSCNAPSATRLPPLQVGAHEETVSAPYTIRLEFSNALIPGIGPRADIHLWVGQTAYLLPQLALNEMTGVWELTLSMADPMLTAMRAADRLVLAPGRDQAWELPVQGLAGAAKTAMQTCVDAWISAGFEVPPALSEFAPAYGGGAATPMRVAADAAVSAGCNGPATRGPEYLLAGNIDGDGTEDIILDWRAVECLSGPPRPYCGASMCSAEIFLSSAYPRSGRSEDWLALGVELVPLSNGNDGVRMGVSQATCAERGLAECALLYYWDGLRLRELP</sequence>
<accession>A0A8J3M7U8</accession>
<gene>
    <name evidence="2" type="ORF">GCM10017056_27950</name>
</gene>
<name>A0A8J3M7U8_9RHOB</name>
<organism evidence="2 3">
    <name type="scientific">Seohaeicola zhoushanensis</name>
    <dbReference type="NCBI Taxonomy" id="1569283"/>
    <lineage>
        <taxon>Bacteria</taxon>
        <taxon>Pseudomonadati</taxon>
        <taxon>Pseudomonadota</taxon>
        <taxon>Alphaproteobacteria</taxon>
        <taxon>Rhodobacterales</taxon>
        <taxon>Roseobacteraceae</taxon>
        <taxon>Seohaeicola</taxon>
    </lineage>
</organism>
<evidence type="ECO:0000313" key="3">
    <source>
        <dbReference type="Proteomes" id="UP000626220"/>
    </source>
</evidence>
<evidence type="ECO:0000256" key="1">
    <source>
        <dbReference type="SAM" id="SignalP"/>
    </source>
</evidence>
<evidence type="ECO:0000313" key="2">
    <source>
        <dbReference type="EMBL" id="GHF54838.1"/>
    </source>
</evidence>
<protein>
    <submittedName>
        <fullName evidence="2">Uncharacterized protein</fullName>
    </submittedName>
</protein>
<keyword evidence="1" id="KW-0732">Signal</keyword>
<reference evidence="2" key="1">
    <citation type="journal article" date="2014" name="Int. J. Syst. Evol. Microbiol.">
        <title>Complete genome sequence of Corynebacterium casei LMG S-19264T (=DSM 44701T), isolated from a smear-ripened cheese.</title>
        <authorList>
            <consortium name="US DOE Joint Genome Institute (JGI-PGF)"/>
            <person name="Walter F."/>
            <person name="Albersmeier A."/>
            <person name="Kalinowski J."/>
            <person name="Ruckert C."/>
        </authorList>
    </citation>
    <scope>NUCLEOTIDE SEQUENCE</scope>
    <source>
        <strain evidence="2">KCTC 42650</strain>
    </source>
</reference>
<dbReference type="EMBL" id="BNCJ01000007">
    <property type="protein sequence ID" value="GHF54838.1"/>
    <property type="molecule type" value="Genomic_DNA"/>
</dbReference>
<proteinExistence type="predicted"/>
<keyword evidence="3" id="KW-1185">Reference proteome</keyword>
<dbReference type="RefSeq" id="WP_189680710.1">
    <property type="nucleotide sequence ID" value="NZ_BNCJ01000007.1"/>
</dbReference>
<feature type="chain" id="PRO_5035172665" evidence="1">
    <location>
        <begin position="23"/>
        <end position="323"/>
    </location>
</feature>
<dbReference type="AlphaFoldDB" id="A0A8J3M7U8"/>
<dbReference type="Proteomes" id="UP000626220">
    <property type="component" value="Unassembled WGS sequence"/>
</dbReference>
<reference evidence="2" key="2">
    <citation type="submission" date="2020-09" db="EMBL/GenBank/DDBJ databases">
        <authorList>
            <person name="Sun Q."/>
            <person name="Kim S."/>
        </authorList>
    </citation>
    <scope>NUCLEOTIDE SEQUENCE</scope>
    <source>
        <strain evidence="2">KCTC 42650</strain>
    </source>
</reference>